<evidence type="ECO:0000313" key="2">
    <source>
        <dbReference type="Proteomes" id="UP000593686"/>
    </source>
</evidence>
<dbReference type="SUPFAM" id="SSF54060">
    <property type="entry name" value="His-Me finger endonucleases"/>
    <property type="match status" value="1"/>
</dbReference>
<keyword evidence="2" id="KW-1185">Reference proteome</keyword>
<evidence type="ECO:0000313" key="1">
    <source>
        <dbReference type="EMBL" id="QOR59438.1"/>
    </source>
</evidence>
<protein>
    <recommendedName>
        <fullName evidence="3">Recombination endonuclease VII</fullName>
    </recommendedName>
</protein>
<accession>A0A7M1RYK4</accession>
<sequence length="179" mass="21638">MKKCSKCNRLLPESSFKLRKGKLYYMCRECEKEYMREYRQRNKNHINKQHSEYMREYKKDETKVEHLRNYFRNYMRKRNGVLENNHRGRNQLRKGQTKYTKAQIIKMSRYNLTPEQFDALPDYCEVCGSTTNLCIDYDHSTGKVRGTLCSRCNQALGLMRDNYRNIIKLANYLIKDETV</sequence>
<dbReference type="Gene3D" id="3.40.1800.10">
    <property type="entry name" value="His-Me finger endonucleases"/>
    <property type="match status" value="1"/>
</dbReference>
<dbReference type="InterPro" id="IPR044925">
    <property type="entry name" value="His-Me_finger_sf"/>
</dbReference>
<proteinExistence type="predicted"/>
<organism evidence="1 2">
    <name type="scientific">uncultured phage cr116_1</name>
    <dbReference type="NCBI Taxonomy" id="2772073"/>
    <lineage>
        <taxon>Viruses</taxon>
        <taxon>Duplodnaviria</taxon>
        <taxon>Heunggongvirae</taxon>
        <taxon>Uroviricota</taxon>
        <taxon>Caudoviricetes</taxon>
        <taxon>Crassvirales</taxon>
        <taxon>Steigviridae</taxon>
        <taxon>Asinivirinae</taxon>
        <taxon>Pamirivirus</taxon>
        <taxon>Pamirivirus faecium</taxon>
    </lineage>
</organism>
<dbReference type="Pfam" id="PF02945">
    <property type="entry name" value="Endonuclease_7"/>
    <property type="match status" value="1"/>
</dbReference>
<reference evidence="1 2" key="1">
    <citation type="submission" date="2020-07" db="EMBL/GenBank/DDBJ databases">
        <title>Taxonomic proposal: Crassvirales, a new order of highly abundant and diverse bacterial viruses.</title>
        <authorList>
            <person name="Shkoporov A.N."/>
            <person name="Stockdale S.R."/>
            <person name="Guerin E."/>
            <person name="Ross R.P."/>
            <person name="Hill C."/>
        </authorList>
    </citation>
    <scope>NUCLEOTIDE SEQUENCE [LARGE SCALE GENOMIC DNA]</scope>
</reference>
<name>A0A7M1RYK4_9CAUD</name>
<dbReference type="KEGG" id="vg:65130000"/>
<dbReference type="GeneID" id="65130000"/>
<dbReference type="Proteomes" id="UP000593686">
    <property type="component" value="Genome"/>
</dbReference>
<dbReference type="RefSeq" id="YP_010111596.1">
    <property type="nucleotide sequence ID" value="NC_055882.1"/>
</dbReference>
<dbReference type="InterPro" id="IPR038563">
    <property type="entry name" value="Endonuclease_7_sf"/>
</dbReference>
<dbReference type="InterPro" id="IPR004211">
    <property type="entry name" value="Endonuclease_7"/>
</dbReference>
<evidence type="ECO:0008006" key="3">
    <source>
        <dbReference type="Google" id="ProtNLM"/>
    </source>
</evidence>
<dbReference type="EMBL" id="MT774389">
    <property type="protein sequence ID" value="QOR59438.1"/>
    <property type="molecule type" value="Genomic_DNA"/>
</dbReference>